<comment type="subcellular location">
    <subcellularLocation>
        <location evidence="7">Cytoplasm</location>
    </subcellularLocation>
</comment>
<proteinExistence type="inferred from homology"/>
<feature type="binding site" evidence="7">
    <location>
        <position position="324"/>
    </location>
    <ligand>
        <name>Mn(2+)</name>
        <dbReference type="ChEBI" id="CHEBI:29035"/>
        <label>1</label>
    </ligand>
</feature>
<dbReference type="InterPro" id="IPR000819">
    <property type="entry name" value="Peptidase_M17_C"/>
</dbReference>
<keyword evidence="7" id="KW-0479">Metal-binding</keyword>
<dbReference type="PRINTS" id="PR00481">
    <property type="entry name" value="LAMNOPPTDASE"/>
</dbReference>
<keyword evidence="4 7" id="KW-0031">Aminopeptidase</keyword>
<feature type="binding site" evidence="7">
    <location>
        <position position="263"/>
    </location>
    <ligand>
        <name>Mn(2+)</name>
        <dbReference type="ChEBI" id="CHEBI:29035"/>
        <label>2</label>
    </ligand>
</feature>
<sequence>MKVVDKLEKFYDRNLILVVEGETNYCEYMSESEKELVERLKERNNFTGKKGEVLSLNFIQNDRLISMDILGFGKKEEISDNLFREVIFKYLSDKKGSILISTNTKELVKVEILCEIVGNINYSFDEFKEKKSEKLDVEFFNIELTNLEESLILNEATDVTRNLVDLPANIINPITLAERTVELGKEFGFEVEVLDDNKIQELGMNLLYSVGKASVTKPRLIVMRYFGDRDSKDIMGLVGKGLTYDTGGLCIKPADSMMNMKDDMTGGATVIGAMCAIAKNRLKKNVVAVVPACENAINGNSYRPGDIIKSMNGKYVEIINTDAEGRLALADAITYIVRNEKVSEIIDVATLTGAMMVALGTFTTGVFSNRDEVYSLLEKSCSKYGERIWRMPLDEEFAEDLKSDVADLKHMGARWGGAISAAKFLEIFAEGTPWTHMDIAGTAYNNSSKWYKKGASGVHVRGLYEYCKNR</sequence>
<dbReference type="InterPro" id="IPR011356">
    <property type="entry name" value="Leucine_aapep/pepB"/>
</dbReference>
<dbReference type="PANTHER" id="PTHR11963">
    <property type="entry name" value="LEUCINE AMINOPEPTIDASE-RELATED"/>
    <property type="match status" value="1"/>
</dbReference>
<evidence type="ECO:0000256" key="3">
    <source>
        <dbReference type="ARBA" id="ARBA00009528"/>
    </source>
</evidence>
<protein>
    <recommendedName>
        <fullName evidence="7">Probable cytosol aminopeptidase</fullName>
        <ecNumber evidence="7">3.4.11.1</ecNumber>
    </recommendedName>
    <alternativeName>
        <fullName evidence="7">Leucine aminopeptidase</fullName>
        <shortName evidence="7">LAP</shortName>
        <ecNumber evidence="7">3.4.11.10</ecNumber>
    </alternativeName>
    <alternativeName>
        <fullName evidence="7">Leucyl aminopeptidase</fullName>
    </alternativeName>
</protein>
<comment type="function">
    <text evidence="7">Presumably involved in the processing and regular turnover of intracellular proteins. Catalyzes the removal of unsubstituted N-terminal amino acids from various peptides.</text>
</comment>
<dbReference type="GO" id="GO:0070006">
    <property type="term" value="F:metalloaminopeptidase activity"/>
    <property type="evidence" value="ECO:0007669"/>
    <property type="project" value="InterPro"/>
</dbReference>
<dbReference type="Proteomes" id="UP000284676">
    <property type="component" value="Unassembled WGS sequence"/>
</dbReference>
<dbReference type="EC" id="3.4.11.10" evidence="7"/>
<evidence type="ECO:0000313" key="10">
    <source>
        <dbReference type="Proteomes" id="UP000284676"/>
    </source>
</evidence>
<feature type="active site" evidence="7">
    <location>
        <position position="252"/>
    </location>
</feature>
<organism evidence="9 10">
    <name type="scientific">Fusobacterium mortiferum</name>
    <dbReference type="NCBI Taxonomy" id="850"/>
    <lineage>
        <taxon>Bacteria</taxon>
        <taxon>Fusobacteriati</taxon>
        <taxon>Fusobacteriota</taxon>
        <taxon>Fusobacteriia</taxon>
        <taxon>Fusobacteriales</taxon>
        <taxon>Fusobacteriaceae</taxon>
        <taxon>Fusobacterium</taxon>
    </lineage>
</organism>
<evidence type="ECO:0000256" key="7">
    <source>
        <dbReference type="HAMAP-Rule" id="MF_00181"/>
    </source>
</evidence>
<reference evidence="9 10" key="1">
    <citation type="submission" date="2018-08" db="EMBL/GenBank/DDBJ databases">
        <title>A genome reference for cultivated species of the human gut microbiota.</title>
        <authorList>
            <person name="Zou Y."/>
            <person name="Xue W."/>
            <person name="Luo G."/>
        </authorList>
    </citation>
    <scope>NUCLEOTIDE SEQUENCE [LARGE SCALE GENOMIC DNA]</scope>
    <source>
        <strain evidence="9 10">AM25-1</strain>
    </source>
</reference>
<comment type="caution">
    <text evidence="9">The sequence shown here is derived from an EMBL/GenBank/DDBJ whole genome shotgun (WGS) entry which is preliminary data.</text>
</comment>
<dbReference type="SUPFAM" id="SSF52949">
    <property type="entry name" value="Macro domain-like"/>
    <property type="match status" value="1"/>
</dbReference>
<feature type="binding site" evidence="7">
    <location>
        <position position="240"/>
    </location>
    <ligand>
        <name>Mn(2+)</name>
        <dbReference type="ChEBI" id="CHEBI:29035"/>
        <label>2</label>
    </ligand>
</feature>
<evidence type="ECO:0000313" key="9">
    <source>
        <dbReference type="EMBL" id="RHF74950.1"/>
    </source>
</evidence>
<evidence type="ECO:0000259" key="8">
    <source>
        <dbReference type="PROSITE" id="PS00631"/>
    </source>
</evidence>
<comment type="catalytic activity">
    <reaction evidence="1 7">
        <text>Release of an N-terminal amino acid, Xaa-|-Yaa-, in which Xaa is preferably Leu, but may be other amino acids including Pro although not Arg or Lys, and Yaa may be Pro. Amino acid amides and methyl esters are also readily hydrolyzed, but rates on arylamides are exceedingly low.</text>
        <dbReference type="EC" id="3.4.11.1"/>
    </reaction>
</comment>
<dbReference type="EMBL" id="QRHL01000001">
    <property type="protein sequence ID" value="RHF74950.1"/>
    <property type="molecule type" value="Genomic_DNA"/>
</dbReference>
<feature type="domain" description="Cytosol aminopeptidase" evidence="8">
    <location>
        <begin position="320"/>
        <end position="327"/>
    </location>
</feature>
<dbReference type="RefSeq" id="WP_118126604.1">
    <property type="nucleotide sequence ID" value="NZ_CAEUHP010000001.1"/>
</dbReference>
<dbReference type="EC" id="3.4.11.1" evidence="7"/>
<dbReference type="AlphaFoldDB" id="A0A414Q2B6"/>
<dbReference type="PANTHER" id="PTHR11963:SF23">
    <property type="entry name" value="CYTOSOL AMINOPEPTIDASE"/>
    <property type="match status" value="1"/>
</dbReference>
<keyword evidence="7" id="KW-0464">Manganese</keyword>
<dbReference type="InterPro" id="IPR008283">
    <property type="entry name" value="Peptidase_M17_N"/>
</dbReference>
<evidence type="ECO:0000256" key="4">
    <source>
        <dbReference type="ARBA" id="ARBA00022438"/>
    </source>
</evidence>
<evidence type="ECO:0000256" key="2">
    <source>
        <dbReference type="ARBA" id="ARBA00000967"/>
    </source>
</evidence>
<dbReference type="NCBIfam" id="NF002083">
    <property type="entry name" value="PRK00913.3-5"/>
    <property type="match status" value="1"/>
</dbReference>
<dbReference type="Pfam" id="PF00883">
    <property type="entry name" value="Peptidase_M17"/>
    <property type="match status" value="1"/>
</dbReference>
<dbReference type="CDD" id="cd00433">
    <property type="entry name" value="Peptidase_M17"/>
    <property type="match status" value="1"/>
</dbReference>
<evidence type="ECO:0000256" key="6">
    <source>
        <dbReference type="ARBA" id="ARBA00022801"/>
    </source>
</evidence>
<dbReference type="InterPro" id="IPR043472">
    <property type="entry name" value="Macro_dom-like"/>
</dbReference>
<feature type="binding site" evidence="7">
    <location>
        <position position="245"/>
    </location>
    <ligand>
        <name>Mn(2+)</name>
        <dbReference type="ChEBI" id="CHEBI:29035"/>
        <label>2</label>
    </ligand>
</feature>
<evidence type="ECO:0000256" key="1">
    <source>
        <dbReference type="ARBA" id="ARBA00000135"/>
    </source>
</evidence>
<feature type="active site" evidence="7">
    <location>
        <position position="326"/>
    </location>
</feature>
<gene>
    <name evidence="7" type="primary">pepA</name>
    <name evidence="9" type="ORF">DW663_00740</name>
</gene>
<comment type="catalytic activity">
    <reaction evidence="2 7">
        <text>Release of an N-terminal amino acid, preferentially leucine, but not glutamic or aspartic acids.</text>
        <dbReference type="EC" id="3.4.11.10"/>
    </reaction>
</comment>
<evidence type="ECO:0000256" key="5">
    <source>
        <dbReference type="ARBA" id="ARBA00022670"/>
    </source>
</evidence>
<dbReference type="SUPFAM" id="SSF53187">
    <property type="entry name" value="Zn-dependent exopeptidases"/>
    <property type="match status" value="1"/>
</dbReference>
<feature type="binding site" evidence="7">
    <location>
        <position position="322"/>
    </location>
    <ligand>
        <name>Mn(2+)</name>
        <dbReference type="ChEBI" id="CHEBI:29035"/>
        <label>1</label>
    </ligand>
</feature>
<dbReference type="PROSITE" id="PS00631">
    <property type="entry name" value="CYTOSOL_AP"/>
    <property type="match status" value="1"/>
</dbReference>
<keyword evidence="6 7" id="KW-0378">Hydrolase</keyword>
<comment type="cofactor">
    <cofactor evidence="7">
        <name>Mn(2+)</name>
        <dbReference type="ChEBI" id="CHEBI:29035"/>
    </cofactor>
    <text evidence="7">Binds 2 manganese ions per subunit.</text>
</comment>
<keyword evidence="5 7" id="KW-0645">Protease</keyword>
<dbReference type="Pfam" id="PF02789">
    <property type="entry name" value="Peptidase_M17_N"/>
    <property type="match status" value="1"/>
</dbReference>
<dbReference type="HAMAP" id="MF_00181">
    <property type="entry name" value="Cytosol_peptidase_M17"/>
    <property type="match status" value="1"/>
</dbReference>
<dbReference type="GO" id="GO:0006508">
    <property type="term" value="P:proteolysis"/>
    <property type="evidence" value="ECO:0007669"/>
    <property type="project" value="UniProtKB-KW"/>
</dbReference>
<dbReference type="InterPro" id="IPR023042">
    <property type="entry name" value="Peptidase_M17_leu_NH2_pept"/>
</dbReference>
<dbReference type="GO" id="GO:0005737">
    <property type="term" value="C:cytoplasm"/>
    <property type="evidence" value="ECO:0007669"/>
    <property type="project" value="UniProtKB-SubCell"/>
</dbReference>
<feature type="binding site" evidence="7">
    <location>
        <position position="324"/>
    </location>
    <ligand>
        <name>Mn(2+)</name>
        <dbReference type="ChEBI" id="CHEBI:29035"/>
        <label>2</label>
    </ligand>
</feature>
<name>A0A414Q2B6_FUSMR</name>
<accession>A0A414Q2B6</accession>
<feature type="binding site" evidence="7">
    <location>
        <position position="245"/>
    </location>
    <ligand>
        <name>Mn(2+)</name>
        <dbReference type="ChEBI" id="CHEBI:29035"/>
        <label>1</label>
    </ligand>
</feature>
<dbReference type="GO" id="GO:0030145">
    <property type="term" value="F:manganese ion binding"/>
    <property type="evidence" value="ECO:0007669"/>
    <property type="project" value="UniProtKB-UniRule"/>
</dbReference>
<keyword evidence="7" id="KW-0963">Cytoplasm</keyword>
<comment type="similarity">
    <text evidence="3 7">Belongs to the peptidase M17 family.</text>
</comment>
<dbReference type="Gene3D" id="3.40.630.10">
    <property type="entry name" value="Zn peptidases"/>
    <property type="match status" value="1"/>
</dbReference>
<dbReference type="Gene3D" id="3.40.220.10">
    <property type="entry name" value="Leucine Aminopeptidase, subunit E, domain 1"/>
    <property type="match status" value="1"/>
</dbReference>